<evidence type="ECO:0000313" key="5">
    <source>
        <dbReference type="Proteomes" id="UP000502421"/>
    </source>
</evidence>
<dbReference type="InterPro" id="IPR012223">
    <property type="entry name" value="TEII"/>
</dbReference>
<dbReference type="Proteomes" id="UP000503144">
    <property type="component" value="Chromosome"/>
</dbReference>
<dbReference type="EMBL" id="CP051205">
    <property type="protein sequence ID" value="QJB32846.1"/>
    <property type="molecule type" value="Genomic_DNA"/>
</dbReference>
<dbReference type="Gene3D" id="3.40.50.1820">
    <property type="entry name" value="alpha/beta hydrolase"/>
    <property type="match status" value="1"/>
</dbReference>
<dbReference type="PANTHER" id="PTHR11487:SF0">
    <property type="entry name" value="S-ACYL FATTY ACID SYNTHASE THIOESTERASE, MEDIUM CHAIN"/>
    <property type="match status" value="1"/>
</dbReference>
<dbReference type="PANTHER" id="PTHR11487">
    <property type="entry name" value="THIOESTERASE"/>
    <property type="match status" value="1"/>
</dbReference>
<organism evidence="3 5">
    <name type="scientific">Chitinophaga oryzae</name>
    <dbReference type="NCBI Taxonomy" id="2725414"/>
    <lineage>
        <taxon>Bacteria</taxon>
        <taxon>Pseudomonadati</taxon>
        <taxon>Bacteroidota</taxon>
        <taxon>Chitinophagia</taxon>
        <taxon>Chitinophagales</taxon>
        <taxon>Chitinophagaceae</taxon>
        <taxon>Chitinophaga</taxon>
    </lineage>
</organism>
<dbReference type="GO" id="GO:0008610">
    <property type="term" value="P:lipid biosynthetic process"/>
    <property type="evidence" value="ECO:0007669"/>
    <property type="project" value="TreeGrafter"/>
</dbReference>
<evidence type="ECO:0000313" key="3">
    <source>
        <dbReference type="EMBL" id="QJB32846.1"/>
    </source>
</evidence>
<gene>
    <name evidence="4" type="ORF">HF324_16110</name>
    <name evidence="3" type="ORF">HF329_16585</name>
</gene>
<evidence type="ECO:0000259" key="2">
    <source>
        <dbReference type="Pfam" id="PF00975"/>
    </source>
</evidence>
<proteinExistence type="inferred from homology"/>
<dbReference type="KEGG" id="coy:HF329_16585"/>
<name>A0AAE6ZHS2_9BACT</name>
<dbReference type="Proteomes" id="UP000502421">
    <property type="component" value="Chromosome"/>
</dbReference>
<dbReference type="InterPro" id="IPR001031">
    <property type="entry name" value="Thioesterase"/>
</dbReference>
<protein>
    <submittedName>
        <fullName evidence="3">Thioesterase</fullName>
    </submittedName>
</protein>
<accession>A0AAE6ZHS2</accession>
<dbReference type="RefSeq" id="WP_168805435.1">
    <property type="nucleotide sequence ID" value="NZ_CP051204.2"/>
</dbReference>
<feature type="domain" description="Thioesterase" evidence="2">
    <location>
        <begin position="6"/>
        <end position="228"/>
    </location>
</feature>
<reference evidence="3 6" key="2">
    <citation type="submission" date="2020-09" db="EMBL/GenBank/DDBJ databases">
        <authorList>
            <person name="Kittiwongwattana C."/>
        </authorList>
    </citation>
    <scope>NUCLEOTIDE SEQUENCE</scope>
    <source>
        <strain evidence="4 6">1303</strain>
        <strain evidence="3">1310</strain>
    </source>
</reference>
<dbReference type="Pfam" id="PF00975">
    <property type="entry name" value="Thioesterase"/>
    <property type="match status" value="1"/>
</dbReference>
<dbReference type="SUPFAM" id="SSF53474">
    <property type="entry name" value="alpha/beta-Hydrolases"/>
    <property type="match status" value="1"/>
</dbReference>
<dbReference type="InterPro" id="IPR029058">
    <property type="entry name" value="AB_hydrolase_fold"/>
</dbReference>
<sequence length="236" mass="26838">MPDISLFMIPFAGGSRYSFEVFRTLCGDKLNVCCLELPGRGARMEEPLLSEIAEMSDDVFEQIKDRLYQPYAVFGHSMGAIIGYLVVKKIHAAGLPMPLCFFPSGRGGPSADKNDRQYHLLPRDQFFVKLKELNGMPEAFFEDASLLEFFEPIIRADFKAIETYSWEQTPPFDVPVCVITGTNDDITMQELQAWQHETTAPAEVTEIEGTHFFLFEHPHQVAEIILKKLSLYAVRY</sequence>
<evidence type="ECO:0000256" key="1">
    <source>
        <dbReference type="ARBA" id="ARBA00007169"/>
    </source>
</evidence>
<comment type="similarity">
    <text evidence="1">Belongs to the thioesterase family.</text>
</comment>
<dbReference type="EMBL" id="CP051204">
    <property type="protein sequence ID" value="QJB39299.1"/>
    <property type="molecule type" value="Genomic_DNA"/>
</dbReference>
<evidence type="ECO:0000313" key="4">
    <source>
        <dbReference type="EMBL" id="QJB39299.1"/>
    </source>
</evidence>
<evidence type="ECO:0000313" key="6">
    <source>
        <dbReference type="Proteomes" id="UP000503144"/>
    </source>
</evidence>
<reference evidence="5" key="1">
    <citation type="submission" date="2020-04" db="EMBL/GenBank/DDBJ databases">
        <authorList>
            <person name="Kittiwongwattana C."/>
        </authorList>
    </citation>
    <scope>NUCLEOTIDE SEQUENCE [LARGE SCALE GENOMIC DNA]</scope>
    <source>
        <strain evidence="5">1310</strain>
    </source>
</reference>
<dbReference type="AlphaFoldDB" id="A0AAE6ZHS2"/>
<keyword evidence="6" id="KW-1185">Reference proteome</keyword>